<evidence type="ECO:0000313" key="2">
    <source>
        <dbReference type="EMBL" id="MFC3763911.1"/>
    </source>
</evidence>
<dbReference type="SUPFAM" id="SSF55729">
    <property type="entry name" value="Acyl-CoA N-acyltransferases (Nat)"/>
    <property type="match status" value="1"/>
</dbReference>
<dbReference type="CDD" id="cd04301">
    <property type="entry name" value="NAT_SF"/>
    <property type="match status" value="1"/>
</dbReference>
<organism evidence="2 3">
    <name type="scientific">Tenggerimyces flavus</name>
    <dbReference type="NCBI Taxonomy" id="1708749"/>
    <lineage>
        <taxon>Bacteria</taxon>
        <taxon>Bacillati</taxon>
        <taxon>Actinomycetota</taxon>
        <taxon>Actinomycetes</taxon>
        <taxon>Propionibacteriales</taxon>
        <taxon>Nocardioidaceae</taxon>
        <taxon>Tenggerimyces</taxon>
    </lineage>
</organism>
<dbReference type="Pfam" id="PF00583">
    <property type="entry name" value="Acetyltransf_1"/>
    <property type="match status" value="1"/>
</dbReference>
<gene>
    <name evidence="2" type="ORF">ACFOUW_23955</name>
</gene>
<dbReference type="Gene3D" id="3.40.630.30">
    <property type="match status" value="1"/>
</dbReference>
<dbReference type="InterPro" id="IPR016181">
    <property type="entry name" value="Acyl_CoA_acyltransferase"/>
</dbReference>
<feature type="domain" description="N-acetyltransferase" evidence="1">
    <location>
        <begin position="139"/>
        <end position="268"/>
    </location>
</feature>
<dbReference type="InterPro" id="IPR000182">
    <property type="entry name" value="GNAT_dom"/>
</dbReference>
<sequence length="268" mass="27985">MSDLLQRLETYYDASPRPTARTEEIGPFTLFVATGASAYYARPRLGYAGTFTVAEVAAVRARQEELGVPVAFEWVHENSLSLAEVAASAGLSVGSYPLLVLSEPLQPSTPSGVRLRLLASSDPAVGVANAVLAVGFGAPGTASGPQGVAERDAALASSDEDDDRTAYVRELIERNLYVFAVAEDSSGPVAGGLHLPRGSVTEVAGVATLPTHRRRGIGAAVTALLVADAKQRGIDVVFLSAGSEEIARVYERAGFRRFATAGIASLPE</sequence>
<dbReference type="PROSITE" id="PS51186">
    <property type="entry name" value="GNAT"/>
    <property type="match status" value="1"/>
</dbReference>
<protein>
    <submittedName>
        <fullName evidence="2">GNAT family N-acetyltransferase</fullName>
    </submittedName>
</protein>
<dbReference type="Proteomes" id="UP001595699">
    <property type="component" value="Unassembled WGS sequence"/>
</dbReference>
<dbReference type="EMBL" id="JBHRZH010000021">
    <property type="protein sequence ID" value="MFC3763911.1"/>
    <property type="molecule type" value="Genomic_DNA"/>
</dbReference>
<name>A0ABV7YGZ8_9ACTN</name>
<evidence type="ECO:0000259" key="1">
    <source>
        <dbReference type="PROSITE" id="PS51186"/>
    </source>
</evidence>
<evidence type="ECO:0000313" key="3">
    <source>
        <dbReference type="Proteomes" id="UP001595699"/>
    </source>
</evidence>
<accession>A0ABV7YGZ8</accession>
<keyword evidence="3" id="KW-1185">Reference proteome</keyword>
<proteinExistence type="predicted"/>
<comment type="caution">
    <text evidence="2">The sequence shown here is derived from an EMBL/GenBank/DDBJ whole genome shotgun (WGS) entry which is preliminary data.</text>
</comment>
<reference evidence="3" key="1">
    <citation type="journal article" date="2019" name="Int. J. Syst. Evol. Microbiol.">
        <title>The Global Catalogue of Microorganisms (GCM) 10K type strain sequencing project: providing services to taxonomists for standard genome sequencing and annotation.</title>
        <authorList>
            <consortium name="The Broad Institute Genomics Platform"/>
            <consortium name="The Broad Institute Genome Sequencing Center for Infectious Disease"/>
            <person name="Wu L."/>
            <person name="Ma J."/>
        </authorList>
    </citation>
    <scope>NUCLEOTIDE SEQUENCE [LARGE SCALE GENOMIC DNA]</scope>
    <source>
        <strain evidence="3">CGMCC 4.7241</strain>
    </source>
</reference>
<dbReference type="RefSeq" id="WP_205120896.1">
    <property type="nucleotide sequence ID" value="NZ_JAFBCM010000001.1"/>
</dbReference>